<name>A0A1Q2SNL8_9GAMM</name>
<organism evidence="2 3">
    <name type="scientific">Candidatus Nitrosoglobus terrae</name>
    <dbReference type="NCBI Taxonomy" id="1630141"/>
    <lineage>
        <taxon>Bacteria</taxon>
        <taxon>Pseudomonadati</taxon>
        <taxon>Pseudomonadota</taxon>
        <taxon>Gammaproteobacteria</taxon>
        <taxon>Chromatiales</taxon>
        <taxon>Chromatiaceae</taxon>
        <taxon>Candidatus Nitrosoglobus</taxon>
    </lineage>
</organism>
<evidence type="ECO:0000313" key="2">
    <source>
        <dbReference type="EMBL" id="BAW80720.1"/>
    </source>
</evidence>
<dbReference type="RefSeq" id="WP_096527231.1">
    <property type="nucleotide sequence ID" value="NZ_AP014836.1"/>
</dbReference>
<keyword evidence="1" id="KW-0472">Membrane</keyword>
<feature type="transmembrane region" description="Helical" evidence="1">
    <location>
        <begin position="92"/>
        <end position="113"/>
    </location>
</feature>
<dbReference type="EMBL" id="AP014836">
    <property type="protein sequence ID" value="BAW80720.1"/>
    <property type="molecule type" value="Genomic_DNA"/>
</dbReference>
<dbReference type="OrthoDB" id="8775484at2"/>
<accession>A0A1Q2SNL8</accession>
<protein>
    <submittedName>
        <fullName evidence="2">Hypothetical conserved protein</fullName>
    </submittedName>
</protein>
<keyword evidence="1" id="KW-1133">Transmembrane helix</keyword>
<evidence type="ECO:0000256" key="1">
    <source>
        <dbReference type="SAM" id="Phobius"/>
    </source>
</evidence>
<dbReference type="KEGG" id="ntt:TAO_1350"/>
<sequence>MRRLYFLIPNVENARKVVDKLLLARVEERHMHAVAKEGIPMEGLPEARFIDTGDLIPALARGGAIGAVTGAVTGFVAVYFSRHEIILDINTVVLVAALAGVFVGGLAASIIGMDTPNSRITRFKQAIAEGQILMMVDVPKNKVDIISDLMKSDHIKIESQGTEPTIPAFP</sequence>
<feature type="transmembrane region" description="Helical" evidence="1">
    <location>
        <begin position="58"/>
        <end position="80"/>
    </location>
</feature>
<dbReference type="Proteomes" id="UP000243679">
    <property type="component" value="Chromosome"/>
</dbReference>
<evidence type="ECO:0000313" key="3">
    <source>
        <dbReference type="Proteomes" id="UP000243679"/>
    </source>
</evidence>
<keyword evidence="3" id="KW-1185">Reference proteome</keyword>
<gene>
    <name evidence="2" type="ORF">TAO_1350</name>
</gene>
<reference evidence="2 3" key="1">
    <citation type="journal article" date="2017" name="ISME J.">
        <title>An acid-tolerant ammonia-oxidizing ?-proteobacterium from soil.</title>
        <authorList>
            <person name="Hayatsu M."/>
            <person name="Tago K."/>
            <person name="Uchiyama I."/>
            <person name="Toyoda A."/>
            <person name="Wang Y."/>
            <person name="Shimomura Y."/>
            <person name="Okubo T."/>
            <person name="Kurisu F."/>
            <person name="Hirono Y."/>
            <person name="Nonaka K."/>
            <person name="Akiyama H."/>
            <person name="Itoh T."/>
            <person name="Takami H."/>
        </authorList>
    </citation>
    <scope>NUCLEOTIDE SEQUENCE [LARGE SCALE GENOMIC DNA]</scope>
    <source>
        <strain evidence="2 3">TAO100</strain>
    </source>
</reference>
<keyword evidence="1" id="KW-0812">Transmembrane</keyword>
<proteinExistence type="predicted"/>
<dbReference type="AlphaFoldDB" id="A0A1Q2SNL8"/>